<dbReference type="Pfam" id="PF22936">
    <property type="entry name" value="Pol_BBD"/>
    <property type="match status" value="1"/>
</dbReference>
<dbReference type="PROSITE" id="PS50994">
    <property type="entry name" value="INTEGRASE"/>
    <property type="match status" value="1"/>
</dbReference>
<dbReference type="InterPro" id="IPR001584">
    <property type="entry name" value="Integrase_cat-core"/>
</dbReference>
<keyword evidence="1" id="KW-0645">Protease</keyword>
<dbReference type="GO" id="GO:0015074">
    <property type="term" value="P:DNA integration"/>
    <property type="evidence" value="ECO:0007669"/>
    <property type="project" value="InterPro"/>
</dbReference>
<feature type="compositionally biased region" description="Low complexity" evidence="4">
    <location>
        <begin position="885"/>
        <end position="899"/>
    </location>
</feature>
<feature type="compositionally biased region" description="Polar residues" evidence="4">
    <location>
        <begin position="826"/>
        <end position="847"/>
    </location>
</feature>
<feature type="region of interest" description="Disordered" evidence="4">
    <location>
        <begin position="244"/>
        <end position="264"/>
    </location>
</feature>
<dbReference type="GO" id="GO:0006508">
    <property type="term" value="P:proteolysis"/>
    <property type="evidence" value="ECO:0007669"/>
    <property type="project" value="UniProtKB-KW"/>
</dbReference>
<dbReference type="InterPro" id="IPR029472">
    <property type="entry name" value="Copia-like_N"/>
</dbReference>
<reference evidence="6 7" key="1">
    <citation type="submission" date="2020-12" db="EMBL/GenBank/DDBJ databases">
        <title>Concerted genomic and epigenomic changes stabilize Arabidopsis allopolyploids.</title>
        <authorList>
            <person name="Chen Z."/>
        </authorList>
    </citation>
    <scope>NUCLEOTIDE SEQUENCE [LARGE SCALE GENOMIC DNA]</scope>
    <source>
        <strain evidence="6">Allo738</strain>
        <tissue evidence="6">Leaf</tissue>
    </source>
</reference>
<proteinExistence type="predicted"/>
<evidence type="ECO:0000313" key="6">
    <source>
        <dbReference type="EMBL" id="KAG7559845.1"/>
    </source>
</evidence>
<feature type="region of interest" description="Disordered" evidence="4">
    <location>
        <begin position="822"/>
        <end position="847"/>
    </location>
</feature>
<dbReference type="CDD" id="cd09272">
    <property type="entry name" value="RNase_HI_RT_Ty1"/>
    <property type="match status" value="1"/>
</dbReference>
<evidence type="ECO:0000256" key="2">
    <source>
        <dbReference type="ARBA" id="ARBA00022723"/>
    </source>
</evidence>
<name>A0A8T1ZMR1_9BRAS</name>
<dbReference type="InterPro" id="IPR054722">
    <property type="entry name" value="PolX-like_BBD"/>
</dbReference>
<feature type="domain" description="Integrase catalytic" evidence="5">
    <location>
        <begin position="553"/>
        <end position="726"/>
    </location>
</feature>
<dbReference type="GO" id="GO:0008233">
    <property type="term" value="F:peptidase activity"/>
    <property type="evidence" value="ECO:0007669"/>
    <property type="project" value="UniProtKB-KW"/>
</dbReference>
<keyword evidence="7" id="KW-1185">Reference proteome</keyword>
<keyword evidence="3" id="KW-0378">Hydrolase</keyword>
<dbReference type="Pfam" id="PF25597">
    <property type="entry name" value="SH3_retrovirus"/>
    <property type="match status" value="1"/>
</dbReference>
<protein>
    <submittedName>
        <fullName evidence="6">Integrase catalytic core</fullName>
    </submittedName>
</protein>
<dbReference type="InterPro" id="IPR057670">
    <property type="entry name" value="SH3_retrovirus"/>
</dbReference>
<gene>
    <name evidence="6" type="ORF">ISN45_Aa05g014190</name>
</gene>
<accession>A0A8T1ZMR1</accession>
<comment type="caution">
    <text evidence="6">The sequence shown here is derived from an EMBL/GenBank/DDBJ whole genome shotgun (WGS) entry which is preliminary data.</text>
</comment>
<keyword evidence="2" id="KW-0479">Metal-binding</keyword>
<evidence type="ECO:0000313" key="7">
    <source>
        <dbReference type="Proteomes" id="UP000694240"/>
    </source>
</evidence>
<dbReference type="PANTHER" id="PTHR42648">
    <property type="entry name" value="TRANSPOSASE, PUTATIVE-RELATED"/>
    <property type="match status" value="1"/>
</dbReference>
<sequence>MSLTATSDAPKRKTISAYDLTSGDNPGAVISQPLLTGLNYDEWAINLRMALSSRKKFGFIDGTIPKPEAGSPNLEDWTANNHLLVGWIKLTIEPKIRSTISTREVAKDLWDIIKKRFSVKSGARLQQLRNQLATCKQQGSSVDDYFGRLTKLWDGIAECTTTKRCSCGKCQCDLNTARDKEIEVLKIHDFLSGLDEAVHGVIRSQLCAISPLPDLDTVYQTVVQNETIRSGVIKEPEVMSFASQIPSSNRSAGPPVRNTSRFVPGNRDPSRFCTGCGRSGHDVSGCFKVVGYPDWWEERPRNKNKSSNSTGRGRGFQPRANTTQVVAANSTSTATLPPLTDADRRGLSGFSDEQWRLVQRMLGSTNTNDRLSGKDGDIFWILDTSATHHMTGQVDLLKDIYTISPVFVKLPAGESVLSSQRGTVFLTSHLCLKNVYLVPRFHTNLISFGQLSSDNDIVGQITDRLLIIQDRTTRTLIGVGNREGEGLYRFHEIETVTSNHTSVHKDLVLWHRRLGHPSSRILGQIPGINGFSTSSLEVLNNSCDICFRAKQTRQCFPDSINNAKEIFDLIHCDLWGPYRTPAFCGSRYFLTIVDDYSRAVWLYLLSDKTTVSHHLRNFLSMVDRQFSKRVKTIRSDNGTEFMCMSHFFQEQGILHETSCVSTPQQNGRVERKHRHILNVARALRFQGNLPIEFWGECVLNAAYVINRTPSQVLHGKTPYEILYGRAPSLKHMRVFGCLAYAHNLDHKGDKFESRSRRCVFVGYPYGKKAWRLYDMEREVFFVSRDVIFCETKFPFSQITLDNQLEPLVTPPVISSIEDFLQEESPPISSTENPHSSSSQDIPTVENSQVNTDLTTVVTVPSTAVPEPLPHITPVVANQTPATIASTSTTVTTSSQQSDSNELGVGKRPKIPSVRLKDYVVGTVSVSPPSDSPSPQPSSGTNHPLSHYISSERFSLGYRSYLAALSTAVEPKSFKEAMTYEEWKLAMKSEVTSLEDNHTWDLEELPPNKTVIGSQWVFKVKLKSDGTLERYKARLVALGNHQKEGLDYKETFAPVAKMTTVRLLLDIAAKRNYEVHQMDVHNAFLHGDLEEEVYMKPPPGFSRLGDTRVCRLRKSIYGLKQSPRCWFAKLADALQKYGFKQTRSDYSLFVFHRGGVSIQILVYVDDLMITGNSPTAIQEFKDYLSTCFHMKDLGLAKYFLGLEIARSPAGIYLCQRKYVLDIITETGLLGCKPAGSPIDQNHKLALPQGPPLTEPASYRRLVGRLVYLASTRPDLTYAIHVLSQFMQKPHEDHWLAALKVVRYLKGTVGQGILLRATSPLHLTGWCDADWASCPLSRRSLTGWIVQFGDSPISWKTKKQKTSSNSSAESEYRAMAAISRELRWLKSLLQELGINHTAPITLHCDNKAALHISSNPVFHERTKHIELDCHCVRDYILDGTIKASYVTTKDQLADILTKALGRKEFESFHHKLGIPNLHAPT</sequence>
<dbReference type="Pfam" id="PF14244">
    <property type="entry name" value="Retrotran_gag_3"/>
    <property type="match status" value="1"/>
</dbReference>
<dbReference type="PANTHER" id="PTHR42648:SF31">
    <property type="entry name" value="RNA-DIRECTED DNA POLYMERASE"/>
    <property type="match status" value="1"/>
</dbReference>
<dbReference type="Proteomes" id="UP000694240">
    <property type="component" value="Chromosome 10"/>
</dbReference>
<dbReference type="InterPro" id="IPR013103">
    <property type="entry name" value="RVT_2"/>
</dbReference>
<evidence type="ECO:0000256" key="1">
    <source>
        <dbReference type="ARBA" id="ARBA00022670"/>
    </source>
</evidence>
<feature type="compositionally biased region" description="Polar residues" evidence="4">
    <location>
        <begin position="244"/>
        <end position="261"/>
    </location>
</feature>
<evidence type="ECO:0000259" key="5">
    <source>
        <dbReference type="PROSITE" id="PS50994"/>
    </source>
</evidence>
<feature type="region of interest" description="Disordered" evidence="4">
    <location>
        <begin position="885"/>
        <end position="908"/>
    </location>
</feature>
<dbReference type="EMBL" id="JAEFBK010000010">
    <property type="protein sequence ID" value="KAG7559845.1"/>
    <property type="molecule type" value="Genomic_DNA"/>
</dbReference>
<dbReference type="Pfam" id="PF00665">
    <property type="entry name" value="rve"/>
    <property type="match status" value="1"/>
</dbReference>
<evidence type="ECO:0000256" key="4">
    <source>
        <dbReference type="SAM" id="MobiDB-lite"/>
    </source>
</evidence>
<feature type="region of interest" description="Disordered" evidence="4">
    <location>
        <begin position="922"/>
        <end position="945"/>
    </location>
</feature>
<dbReference type="GO" id="GO:0046872">
    <property type="term" value="F:metal ion binding"/>
    <property type="evidence" value="ECO:0007669"/>
    <property type="project" value="UniProtKB-KW"/>
</dbReference>
<dbReference type="Pfam" id="PF13976">
    <property type="entry name" value="gag_pre-integrs"/>
    <property type="match status" value="1"/>
</dbReference>
<dbReference type="Pfam" id="PF07727">
    <property type="entry name" value="RVT_2"/>
    <property type="match status" value="1"/>
</dbReference>
<dbReference type="InterPro" id="IPR039537">
    <property type="entry name" value="Retrotran_Ty1/copia-like"/>
</dbReference>
<feature type="region of interest" description="Disordered" evidence="4">
    <location>
        <begin position="298"/>
        <end position="319"/>
    </location>
</feature>
<organism evidence="6 7">
    <name type="scientific">Arabidopsis thaliana x Arabidopsis arenosa</name>
    <dbReference type="NCBI Taxonomy" id="1240361"/>
    <lineage>
        <taxon>Eukaryota</taxon>
        <taxon>Viridiplantae</taxon>
        <taxon>Streptophyta</taxon>
        <taxon>Embryophyta</taxon>
        <taxon>Tracheophyta</taxon>
        <taxon>Spermatophyta</taxon>
        <taxon>Magnoliopsida</taxon>
        <taxon>eudicotyledons</taxon>
        <taxon>Gunneridae</taxon>
        <taxon>Pentapetalae</taxon>
        <taxon>rosids</taxon>
        <taxon>malvids</taxon>
        <taxon>Brassicales</taxon>
        <taxon>Brassicaceae</taxon>
        <taxon>Camelineae</taxon>
        <taxon>Arabidopsis</taxon>
    </lineage>
</organism>
<evidence type="ECO:0000256" key="3">
    <source>
        <dbReference type="ARBA" id="ARBA00022801"/>
    </source>
</evidence>
<dbReference type="InterPro" id="IPR025724">
    <property type="entry name" value="GAG-pre-integrase_dom"/>
</dbReference>